<comment type="subcellular location">
    <subcellularLocation>
        <location evidence="1">Cell envelope</location>
    </subcellularLocation>
</comment>
<dbReference type="InterPro" id="IPR006635">
    <property type="entry name" value="NEAT_dom"/>
</dbReference>
<dbReference type="AlphaFoldDB" id="C0XFP7"/>
<dbReference type="CDD" id="cd06920">
    <property type="entry name" value="NEAT"/>
    <property type="match status" value="2"/>
</dbReference>
<reference evidence="5 6" key="1">
    <citation type="submission" date="2009-01" db="EMBL/GenBank/DDBJ databases">
        <authorList>
            <person name="Qin X."/>
            <person name="Bachman B."/>
            <person name="Battles P."/>
            <person name="Bell A."/>
            <person name="Bess C."/>
            <person name="Bickham C."/>
            <person name="Chaboub L."/>
            <person name="Chen D."/>
            <person name="Coyle M."/>
            <person name="Deiros D.R."/>
            <person name="Dinh H."/>
            <person name="Forbes L."/>
            <person name="Fowler G."/>
            <person name="Francisco L."/>
            <person name="Fu Q."/>
            <person name="Gubbala S."/>
            <person name="Hale W."/>
            <person name="Han Y."/>
            <person name="Hemphill L."/>
            <person name="Highlander S.K."/>
            <person name="Hirani K."/>
            <person name="Hogues M."/>
            <person name="Jackson L."/>
            <person name="Jakkamsetti A."/>
            <person name="Javaid M."/>
            <person name="Jiang H."/>
            <person name="Korchina V."/>
            <person name="Kovar C."/>
            <person name="Lara F."/>
            <person name="Lee S."/>
            <person name="Mata R."/>
            <person name="Mathew T."/>
            <person name="Moen C."/>
            <person name="Morales K."/>
            <person name="Munidasa M."/>
            <person name="Nazareth L."/>
            <person name="Ngo R."/>
            <person name="Nguyen L."/>
            <person name="Okwuonu G."/>
            <person name="Ongeri F."/>
            <person name="Patil S."/>
            <person name="Petrosino J."/>
            <person name="Pham C."/>
            <person name="Pham P."/>
            <person name="Pu L.-L."/>
            <person name="Puazo M."/>
            <person name="Raj R."/>
            <person name="Reid J."/>
            <person name="Rouhana J."/>
            <person name="Saada N."/>
            <person name="Shang Y."/>
            <person name="Simmons D."/>
            <person name="Thornton R."/>
            <person name="Warren J."/>
            <person name="Weissenberger G."/>
            <person name="Zhang J."/>
            <person name="Zhang L."/>
            <person name="Zhou C."/>
            <person name="Zhu D."/>
            <person name="Muzny D."/>
            <person name="Worley K."/>
            <person name="Gibbs R."/>
        </authorList>
    </citation>
    <scope>NUCLEOTIDE SEQUENCE [LARGE SCALE GENOMIC DNA]</scope>
    <source>
        <strain evidence="6">ATCC 8290 / DSM 20176 / CCUG 30140 / JCM 1155 / KCTC 3500 / NBRC 15886 / NCIMB 8040 / NRRL B-1843 / 9</strain>
    </source>
</reference>
<dbReference type="SUPFAM" id="SSF158911">
    <property type="entry name" value="NEAT domain-like"/>
    <property type="match status" value="2"/>
</dbReference>
<keyword evidence="6" id="KW-1185">Reference proteome</keyword>
<feature type="domain" description="NEAT" evidence="4">
    <location>
        <begin position="36"/>
        <end position="159"/>
    </location>
</feature>
<dbReference type="PROSITE" id="PS50978">
    <property type="entry name" value="NEAT"/>
    <property type="match status" value="1"/>
</dbReference>
<evidence type="ECO:0000256" key="1">
    <source>
        <dbReference type="ARBA" id="ARBA00004196"/>
    </source>
</evidence>
<dbReference type="RefSeq" id="WP_003636464.1">
    <property type="nucleotide sequence ID" value="NZ_AZDF01000042.1"/>
</dbReference>
<sequence>MKKRNISLIQWFVTAFFVFLIGLTMTSPVKADQANLSDGTYTVPVTLLKAGSSSTSIANMFFTQTANVKVTGGTYQIQLQTNGADYITSVTVGCQPVNEDKSGSNANLTVNLTNPSDLVPVTFGLQVPLLGTMNQSAQFQFKWSSATRTQGSTPEAATSSNATATPATPVATSSSEASSVSTSSTSKTVTREPNMVPSTTSGSKKAVSKKSGYAWKYVVLKADSNAKSIANKYYTHTTRVKKVNKHYNVLLKVSYKKALKLGSKAVRPVSINGRKPLSVTYGATAKTYNLTYSFNISSINRLKKIVAGKIHVTVPYANISSNFGIRLKFGHASASKTGKKSSNHQSGAKVIANTVATKTASNERLPQTGDDRGKSTSIIGAVLGSGLLFAWGLNHETN</sequence>
<dbReference type="SMART" id="SM00725">
    <property type="entry name" value="NEAT"/>
    <property type="match status" value="1"/>
</dbReference>
<evidence type="ECO:0000256" key="3">
    <source>
        <dbReference type="SAM" id="MobiDB-lite"/>
    </source>
</evidence>
<name>C0XFP7_LENH9</name>
<accession>C0XFP7</accession>
<dbReference type="NCBIfam" id="TIGR01167">
    <property type="entry name" value="LPXTG_anchor"/>
    <property type="match status" value="1"/>
</dbReference>
<keyword evidence="2" id="KW-0732">Signal</keyword>
<dbReference type="Gene3D" id="2.60.40.1850">
    <property type="match status" value="2"/>
</dbReference>
<dbReference type="GO" id="GO:0030313">
    <property type="term" value="C:cell envelope"/>
    <property type="evidence" value="ECO:0007669"/>
    <property type="project" value="UniProtKB-SubCell"/>
</dbReference>
<dbReference type="EMBL" id="ACGP01000004">
    <property type="protein sequence ID" value="EEI25799.1"/>
    <property type="molecule type" value="Genomic_DNA"/>
</dbReference>
<organism evidence="5 6">
    <name type="scientific">Lentilactobacillus hilgardii (strain ATCC 8290 / DSM 20176 / CCUG 30140 / JCM 1155 / KCTC 3500 / NBRC 15886 / NCIMB 8040 / NRRL B-1843 / 9)</name>
    <dbReference type="NCBI Taxonomy" id="1423757"/>
    <lineage>
        <taxon>Bacteria</taxon>
        <taxon>Bacillati</taxon>
        <taxon>Bacillota</taxon>
        <taxon>Bacilli</taxon>
        <taxon>Lactobacillales</taxon>
        <taxon>Lactobacillaceae</taxon>
        <taxon>Lentilactobacillus</taxon>
    </lineage>
</organism>
<evidence type="ECO:0000313" key="5">
    <source>
        <dbReference type="EMBL" id="EEI25799.1"/>
    </source>
</evidence>
<proteinExistence type="predicted"/>
<dbReference type="Proteomes" id="UP000003752">
    <property type="component" value="Unassembled WGS sequence"/>
</dbReference>
<feature type="region of interest" description="Disordered" evidence="3">
    <location>
        <begin position="150"/>
        <end position="205"/>
    </location>
</feature>
<gene>
    <name evidence="5" type="ORF">HMPREF0519_0058</name>
</gene>
<feature type="compositionally biased region" description="Low complexity" evidence="3">
    <location>
        <begin position="152"/>
        <end position="188"/>
    </location>
</feature>
<evidence type="ECO:0000256" key="2">
    <source>
        <dbReference type="ARBA" id="ARBA00022729"/>
    </source>
</evidence>
<dbReference type="PATRIC" id="fig|1423757.3.peg.1858"/>
<dbReference type="HOGENOM" id="CLU_703553_0_0_9"/>
<protein>
    <submittedName>
        <fullName evidence="5">LPXTG-motif cell wall anchor domain protein</fullName>
    </submittedName>
</protein>
<dbReference type="InterPro" id="IPR037250">
    <property type="entry name" value="NEAT_dom_sf"/>
</dbReference>
<evidence type="ECO:0000313" key="6">
    <source>
        <dbReference type="Proteomes" id="UP000003752"/>
    </source>
</evidence>
<evidence type="ECO:0000259" key="4">
    <source>
        <dbReference type="PROSITE" id="PS50978"/>
    </source>
</evidence>
<dbReference type="Pfam" id="PF05031">
    <property type="entry name" value="NEAT"/>
    <property type="match status" value="1"/>
</dbReference>
<comment type="caution">
    <text evidence="5">The sequence shown here is derived from an EMBL/GenBank/DDBJ whole genome shotgun (WGS) entry which is preliminary data.</text>
</comment>